<dbReference type="EMBL" id="DWZA01000051">
    <property type="protein sequence ID" value="HJA71001.1"/>
    <property type="molecule type" value="Genomic_DNA"/>
</dbReference>
<evidence type="ECO:0000259" key="1">
    <source>
        <dbReference type="PROSITE" id="PS50006"/>
    </source>
</evidence>
<evidence type="ECO:0000313" key="2">
    <source>
        <dbReference type="EMBL" id="HJA71001.1"/>
    </source>
</evidence>
<dbReference type="InterPro" id="IPR008984">
    <property type="entry name" value="SMAD_FHA_dom_sf"/>
</dbReference>
<comment type="caution">
    <text evidence="2">The sequence shown here is derived from an EMBL/GenBank/DDBJ whole genome shotgun (WGS) entry which is preliminary data.</text>
</comment>
<dbReference type="InterPro" id="IPR000253">
    <property type="entry name" value="FHA_dom"/>
</dbReference>
<dbReference type="PROSITE" id="PS50006">
    <property type="entry name" value="FHA_DOMAIN"/>
    <property type="match status" value="1"/>
</dbReference>
<sequence length="165" mass="18910">MSLVRCPNGHVYNARRYGKECPYCRMKLEEEEEKKPEAFEPPVELLQEEVKPVCGWLVCIEGARIGMDYKIHDGKNFVGRGDDMDIQITGDNEINRRNHTVIVYDHKKRSTVILPGDAAGLAYLNDQAVYVPTELNPYDTIELGKSRFIFVPLCGENFEWNDTRG</sequence>
<reference evidence="2" key="1">
    <citation type="journal article" date="2021" name="PeerJ">
        <title>Extensive microbial diversity within the chicken gut microbiome revealed by metagenomics and culture.</title>
        <authorList>
            <person name="Gilroy R."/>
            <person name="Ravi A."/>
            <person name="Getino M."/>
            <person name="Pursley I."/>
            <person name="Horton D.L."/>
            <person name="Alikhan N.F."/>
            <person name="Baker D."/>
            <person name="Gharbi K."/>
            <person name="Hall N."/>
            <person name="Watson M."/>
            <person name="Adriaenssens E.M."/>
            <person name="Foster-Nyarko E."/>
            <person name="Jarju S."/>
            <person name="Secka A."/>
            <person name="Antonio M."/>
            <person name="Oren A."/>
            <person name="Chaudhuri R.R."/>
            <person name="La Ragione R."/>
            <person name="Hildebrand F."/>
            <person name="Pallen M.J."/>
        </authorList>
    </citation>
    <scope>NUCLEOTIDE SEQUENCE</scope>
    <source>
        <strain evidence="2">CHK178-16964</strain>
    </source>
</reference>
<gene>
    <name evidence="2" type="ORF">IAA07_05380</name>
</gene>
<organism evidence="2 3">
    <name type="scientific">Candidatus Lachnoclostridium stercoravium</name>
    <dbReference type="NCBI Taxonomy" id="2838633"/>
    <lineage>
        <taxon>Bacteria</taxon>
        <taxon>Bacillati</taxon>
        <taxon>Bacillota</taxon>
        <taxon>Clostridia</taxon>
        <taxon>Lachnospirales</taxon>
        <taxon>Lachnospiraceae</taxon>
    </lineage>
</organism>
<feature type="domain" description="FHA" evidence="1">
    <location>
        <begin position="76"/>
        <end position="129"/>
    </location>
</feature>
<dbReference type="AlphaFoldDB" id="A0A9D2HGL4"/>
<evidence type="ECO:0000313" key="3">
    <source>
        <dbReference type="Proteomes" id="UP000823900"/>
    </source>
</evidence>
<accession>A0A9D2HGL4</accession>
<dbReference type="Proteomes" id="UP000823900">
    <property type="component" value="Unassembled WGS sequence"/>
</dbReference>
<name>A0A9D2HGL4_9FIRM</name>
<dbReference type="Pfam" id="PF00498">
    <property type="entry name" value="FHA"/>
    <property type="match status" value="1"/>
</dbReference>
<dbReference type="SUPFAM" id="SSF49879">
    <property type="entry name" value="SMAD/FHA domain"/>
    <property type="match status" value="1"/>
</dbReference>
<proteinExistence type="predicted"/>
<protein>
    <submittedName>
        <fullName evidence="2">FHA domain-containing protein</fullName>
    </submittedName>
</protein>
<reference evidence="2" key="2">
    <citation type="submission" date="2021-04" db="EMBL/GenBank/DDBJ databases">
        <authorList>
            <person name="Gilroy R."/>
        </authorList>
    </citation>
    <scope>NUCLEOTIDE SEQUENCE</scope>
    <source>
        <strain evidence="2">CHK178-16964</strain>
    </source>
</reference>
<dbReference type="Gene3D" id="2.60.200.20">
    <property type="match status" value="1"/>
</dbReference>
<dbReference type="CDD" id="cd00060">
    <property type="entry name" value="FHA"/>
    <property type="match status" value="1"/>
</dbReference>